<organism evidence="8 11">
    <name type="scientific">Adineta steineri</name>
    <dbReference type="NCBI Taxonomy" id="433720"/>
    <lineage>
        <taxon>Eukaryota</taxon>
        <taxon>Metazoa</taxon>
        <taxon>Spiralia</taxon>
        <taxon>Gnathifera</taxon>
        <taxon>Rotifera</taxon>
        <taxon>Eurotatoria</taxon>
        <taxon>Bdelloidea</taxon>
        <taxon>Adinetida</taxon>
        <taxon>Adinetidae</taxon>
        <taxon>Adineta</taxon>
    </lineage>
</organism>
<dbReference type="GO" id="GO:0051698">
    <property type="term" value="F:saccharopine oxidase activity"/>
    <property type="evidence" value="ECO:0007669"/>
    <property type="project" value="TreeGrafter"/>
</dbReference>
<dbReference type="Gene3D" id="3.50.50.60">
    <property type="entry name" value="FAD/NAD(P)-binding domain"/>
    <property type="match status" value="1"/>
</dbReference>
<dbReference type="OrthoDB" id="424974at2759"/>
<protein>
    <recommendedName>
        <fullName evidence="7">FAD dependent oxidoreductase domain-containing protein</fullName>
    </recommendedName>
</protein>
<keyword evidence="4" id="KW-0274">FAD</keyword>
<dbReference type="EMBL" id="CAJNOM010001052">
    <property type="protein sequence ID" value="CAF1588672.1"/>
    <property type="molecule type" value="Genomic_DNA"/>
</dbReference>
<sequence length="434" mass="48877">MQFDSLKILVVGGGTWGLSTCYHLALRGYKDITCLDKWSYPSLDSAGNDLNKMVRSEFVDDPVMQQLSQIAMHAWKTDPLFKIHFHETGRLSLANSSVNVPEILQLYQELSTSPHRDQVRWLDNAGEIKALFPYLTGAMTGWKGVFNPEGGWVHARNAMKTVGDECVKMGVRFVLGTVNKLIYHANESKVIGVECVDGTQWFADKIVLACGAWIDTLIDMQGQLVAKTWTLAHIQVTDEEERRKLKGTPVVFDVEKGFFFEPDHDTGMIKVCNEYPGFTNYQNIMADGKKKWISVPVQSSSIPTRSSREIHDLLLSLKPEWADIPLHNARMCWCTDTADRHYLITLHPDYDGTLILASGASGHGFKMLPVIGKYVADLVEGKRLQPHFQDAWRWRPEMNGSGRPADDSRPGKGGDLNDMEQTGWKDKPKSSIEY</sequence>
<feature type="compositionally biased region" description="Basic and acidic residues" evidence="6">
    <location>
        <begin position="423"/>
        <end position="434"/>
    </location>
</feature>
<gene>
    <name evidence="8" type="ORF">BJG266_LOCUS33780</name>
    <name evidence="9" type="ORF">QVE165_LOCUS50958</name>
</gene>
<dbReference type="InterPro" id="IPR006076">
    <property type="entry name" value="FAD-dep_OxRdtase"/>
</dbReference>
<dbReference type="SUPFAM" id="SSF51905">
    <property type="entry name" value="FAD/NAD(P)-binding domain"/>
    <property type="match status" value="1"/>
</dbReference>
<proteinExistence type="inferred from homology"/>
<dbReference type="EMBL" id="CAJNOI010000683">
    <property type="protein sequence ID" value="CAF1329085.1"/>
    <property type="molecule type" value="Genomic_DNA"/>
</dbReference>
<comment type="cofactor">
    <cofactor evidence="1">
        <name>FAD</name>
        <dbReference type="ChEBI" id="CHEBI:57692"/>
    </cofactor>
</comment>
<evidence type="ECO:0000256" key="4">
    <source>
        <dbReference type="ARBA" id="ARBA00022827"/>
    </source>
</evidence>
<evidence type="ECO:0000256" key="2">
    <source>
        <dbReference type="ARBA" id="ARBA00010989"/>
    </source>
</evidence>
<dbReference type="GO" id="GO:0008115">
    <property type="term" value="F:sarcosine oxidase activity"/>
    <property type="evidence" value="ECO:0007669"/>
    <property type="project" value="TreeGrafter"/>
</dbReference>
<keyword evidence="5" id="KW-0560">Oxidoreductase</keyword>
<feature type="region of interest" description="Disordered" evidence="6">
    <location>
        <begin position="393"/>
        <end position="434"/>
    </location>
</feature>
<evidence type="ECO:0000313" key="8">
    <source>
        <dbReference type="EMBL" id="CAF1329085.1"/>
    </source>
</evidence>
<feature type="domain" description="FAD dependent oxidoreductase" evidence="7">
    <location>
        <begin position="7"/>
        <end position="378"/>
    </location>
</feature>
<dbReference type="Proteomes" id="UP000663832">
    <property type="component" value="Unassembled WGS sequence"/>
</dbReference>
<dbReference type="InterPro" id="IPR036188">
    <property type="entry name" value="FAD/NAD-bd_sf"/>
</dbReference>
<keyword evidence="10" id="KW-1185">Reference proteome</keyword>
<dbReference type="AlphaFoldDB" id="A0A815FTQ3"/>
<accession>A0A815FTQ3</accession>
<comment type="caution">
    <text evidence="8">The sequence shown here is derived from an EMBL/GenBank/DDBJ whole genome shotgun (WGS) entry which is preliminary data.</text>
</comment>
<dbReference type="Proteomes" id="UP000663877">
    <property type="component" value="Unassembled WGS sequence"/>
</dbReference>
<evidence type="ECO:0000313" key="10">
    <source>
        <dbReference type="Proteomes" id="UP000663832"/>
    </source>
</evidence>
<dbReference type="GO" id="GO:0050660">
    <property type="term" value="F:flavin adenine dinucleotide binding"/>
    <property type="evidence" value="ECO:0007669"/>
    <property type="project" value="InterPro"/>
</dbReference>
<evidence type="ECO:0000256" key="5">
    <source>
        <dbReference type="ARBA" id="ARBA00023002"/>
    </source>
</evidence>
<dbReference type="PANTHER" id="PTHR10961:SF26">
    <property type="entry name" value="L-SACCHAROPINE OXIDASE"/>
    <property type="match status" value="1"/>
</dbReference>
<evidence type="ECO:0000256" key="1">
    <source>
        <dbReference type="ARBA" id="ARBA00001974"/>
    </source>
</evidence>
<evidence type="ECO:0000256" key="6">
    <source>
        <dbReference type="SAM" id="MobiDB-lite"/>
    </source>
</evidence>
<dbReference type="Pfam" id="PF01266">
    <property type="entry name" value="DAO"/>
    <property type="match status" value="1"/>
</dbReference>
<name>A0A815FTQ3_9BILA</name>
<reference evidence="8" key="1">
    <citation type="submission" date="2021-02" db="EMBL/GenBank/DDBJ databases">
        <authorList>
            <person name="Nowell W R."/>
        </authorList>
    </citation>
    <scope>NUCLEOTIDE SEQUENCE</scope>
</reference>
<evidence type="ECO:0000313" key="9">
    <source>
        <dbReference type="EMBL" id="CAF1588672.1"/>
    </source>
</evidence>
<dbReference type="PANTHER" id="PTHR10961">
    <property type="entry name" value="PEROXISOMAL SARCOSINE OXIDASE"/>
    <property type="match status" value="1"/>
</dbReference>
<evidence type="ECO:0000259" key="7">
    <source>
        <dbReference type="Pfam" id="PF01266"/>
    </source>
</evidence>
<dbReference type="InterPro" id="IPR045170">
    <property type="entry name" value="MTOX"/>
</dbReference>
<comment type="similarity">
    <text evidence="2">Belongs to the MSOX/MTOX family.</text>
</comment>
<keyword evidence="3" id="KW-0285">Flavoprotein</keyword>
<dbReference type="Gene3D" id="3.30.9.10">
    <property type="entry name" value="D-Amino Acid Oxidase, subunit A, domain 2"/>
    <property type="match status" value="1"/>
</dbReference>
<evidence type="ECO:0000313" key="11">
    <source>
        <dbReference type="Proteomes" id="UP000663877"/>
    </source>
</evidence>
<evidence type="ECO:0000256" key="3">
    <source>
        <dbReference type="ARBA" id="ARBA00022630"/>
    </source>
</evidence>